<evidence type="ECO:0000256" key="5">
    <source>
        <dbReference type="ARBA" id="ARBA00022989"/>
    </source>
</evidence>
<evidence type="ECO:0000313" key="9">
    <source>
        <dbReference type="Proteomes" id="UP000182360"/>
    </source>
</evidence>
<feature type="transmembrane region" description="Helical" evidence="7">
    <location>
        <begin position="174"/>
        <end position="196"/>
    </location>
</feature>
<dbReference type="OrthoDB" id="368112at2"/>
<feature type="transmembrane region" description="Helical" evidence="7">
    <location>
        <begin position="45"/>
        <end position="62"/>
    </location>
</feature>
<evidence type="ECO:0000256" key="1">
    <source>
        <dbReference type="ARBA" id="ARBA00004651"/>
    </source>
</evidence>
<dbReference type="RefSeq" id="WP_074643940.1">
    <property type="nucleotide sequence ID" value="NZ_FOFU01000005.1"/>
</dbReference>
<dbReference type="STRING" id="163.SAMN04487775_11060"/>
<accession>A0A1H9GVH5</accession>
<keyword evidence="3" id="KW-1003">Cell membrane</keyword>
<evidence type="ECO:0000313" key="8">
    <source>
        <dbReference type="EMBL" id="SEQ54065.1"/>
    </source>
</evidence>
<evidence type="ECO:0000256" key="4">
    <source>
        <dbReference type="ARBA" id="ARBA00022692"/>
    </source>
</evidence>
<keyword evidence="6 7" id="KW-0472">Membrane</keyword>
<feature type="transmembrane region" description="Helical" evidence="7">
    <location>
        <begin position="323"/>
        <end position="352"/>
    </location>
</feature>
<dbReference type="Proteomes" id="UP000182360">
    <property type="component" value="Unassembled WGS sequence"/>
</dbReference>
<organism evidence="8 9">
    <name type="scientific">Treponema bryantii</name>
    <dbReference type="NCBI Taxonomy" id="163"/>
    <lineage>
        <taxon>Bacteria</taxon>
        <taxon>Pseudomonadati</taxon>
        <taxon>Spirochaetota</taxon>
        <taxon>Spirochaetia</taxon>
        <taxon>Spirochaetales</taxon>
        <taxon>Treponemataceae</taxon>
        <taxon>Treponema</taxon>
    </lineage>
</organism>
<keyword evidence="5 7" id="KW-1133">Transmembrane helix</keyword>
<dbReference type="eggNOG" id="COG1301">
    <property type="taxonomic scope" value="Bacteria"/>
</dbReference>
<feature type="transmembrane region" description="Helical" evidence="7">
    <location>
        <begin position="244"/>
        <end position="268"/>
    </location>
</feature>
<feature type="transmembrane region" description="Helical" evidence="7">
    <location>
        <begin position="208"/>
        <end position="232"/>
    </location>
</feature>
<reference evidence="8 9" key="1">
    <citation type="submission" date="2016-10" db="EMBL/GenBank/DDBJ databases">
        <authorList>
            <person name="de Groot N.N."/>
        </authorList>
    </citation>
    <scope>NUCLEOTIDE SEQUENCE [LARGE SCALE GENOMIC DNA]</scope>
    <source>
        <strain evidence="8 9">B25</strain>
    </source>
</reference>
<gene>
    <name evidence="8" type="ORF">SAMN04487977_105155</name>
</gene>
<dbReference type="EMBL" id="FOFU01000005">
    <property type="protein sequence ID" value="SEQ54065.1"/>
    <property type="molecule type" value="Genomic_DNA"/>
</dbReference>
<dbReference type="PANTHER" id="PTHR42865:SF7">
    <property type="entry name" value="PROTON_GLUTAMATE-ASPARTATE SYMPORTER"/>
    <property type="match status" value="1"/>
</dbReference>
<evidence type="ECO:0000256" key="2">
    <source>
        <dbReference type="ARBA" id="ARBA00022448"/>
    </source>
</evidence>
<dbReference type="PANTHER" id="PTHR42865">
    <property type="entry name" value="PROTON/GLUTAMATE-ASPARTATE SYMPORTER"/>
    <property type="match status" value="1"/>
</dbReference>
<keyword evidence="4 7" id="KW-0812">Transmembrane</keyword>
<keyword evidence="9" id="KW-1185">Reference proteome</keyword>
<evidence type="ECO:0000256" key="7">
    <source>
        <dbReference type="SAM" id="Phobius"/>
    </source>
</evidence>
<dbReference type="GO" id="GO:0005886">
    <property type="term" value="C:plasma membrane"/>
    <property type="evidence" value="ECO:0007669"/>
    <property type="project" value="UniProtKB-SubCell"/>
</dbReference>
<feature type="transmembrane region" description="Helical" evidence="7">
    <location>
        <begin position="74"/>
        <end position="96"/>
    </location>
</feature>
<protein>
    <submittedName>
        <fullName evidence="8">Na+/H+-dicarboxylate symporter</fullName>
    </submittedName>
</protein>
<proteinExistence type="predicted"/>
<evidence type="ECO:0000256" key="6">
    <source>
        <dbReference type="ARBA" id="ARBA00023136"/>
    </source>
</evidence>
<dbReference type="Pfam" id="PF00375">
    <property type="entry name" value="SDF"/>
    <property type="match status" value="1"/>
</dbReference>
<feature type="transmembrane region" description="Helical" evidence="7">
    <location>
        <begin position="373"/>
        <end position="394"/>
    </location>
</feature>
<evidence type="ECO:0000256" key="3">
    <source>
        <dbReference type="ARBA" id="ARBA00022475"/>
    </source>
</evidence>
<dbReference type="GO" id="GO:0015293">
    <property type="term" value="F:symporter activity"/>
    <property type="evidence" value="ECO:0007669"/>
    <property type="project" value="UniProtKB-KW"/>
</dbReference>
<name>A0A1H9GVH5_9SPIR</name>
<feature type="transmembrane region" description="Helical" evidence="7">
    <location>
        <begin position="137"/>
        <end position="154"/>
    </location>
</feature>
<dbReference type="AlphaFoldDB" id="A0A1H9GVH5"/>
<feature type="transmembrane region" description="Helical" evidence="7">
    <location>
        <begin position="102"/>
        <end position="125"/>
    </location>
</feature>
<keyword evidence="2" id="KW-0813">Transport</keyword>
<dbReference type="InterPro" id="IPR036458">
    <property type="entry name" value="Na:dicarbo_symporter_sf"/>
</dbReference>
<dbReference type="SUPFAM" id="SSF118215">
    <property type="entry name" value="Proton glutamate symport protein"/>
    <property type="match status" value="1"/>
</dbReference>
<dbReference type="PRINTS" id="PR00173">
    <property type="entry name" value="EDTRNSPORT"/>
</dbReference>
<sequence length="409" mass="44894">MKVWIKYLIGVALGILAAFILPTENAAFANAIAFLTELFIRVGRYVVVPLLFTSAIVAVSKLRTSKLLLKTTGLTVLIIVASSLILTLVGLASILMVKLPRIPITVDVATEAFSIDVKGLILSLFPYSGFEALREGSFLLVSLVFAFIIGWESASEEVAFKPVYALSDALSDLFYNIANFFTEILSILSIAIVCYWTMDFRKVIEPGIFTPMVIMFLVDFVIVAGIIYPLILHFVCHDPHPYKVLYASIAPLILSFFSGDSNLVIPLANRHLSDSLGIRRRCRGFTYPMFSIFARGGSALVTTISFILIWRSYSSLSIPVTDILWIFGLSFGLSFLLGGIPAGGAFVLLTILCSKYARGFETSFLLLKPASMIICSFAAVFDTLTAMVGSYIVAVKTKTIEHHSITHFI</sequence>
<comment type="subcellular location">
    <subcellularLocation>
        <location evidence="1">Cell membrane</location>
        <topology evidence="1">Multi-pass membrane protein</topology>
    </subcellularLocation>
</comment>
<feature type="transmembrane region" description="Helical" evidence="7">
    <location>
        <begin position="289"/>
        <end position="311"/>
    </location>
</feature>
<dbReference type="InterPro" id="IPR001991">
    <property type="entry name" value="Na-dicarboxylate_symporter"/>
</dbReference>
<dbReference type="Gene3D" id="1.10.3860.10">
    <property type="entry name" value="Sodium:dicarboxylate symporter"/>
    <property type="match status" value="1"/>
</dbReference>